<sequence length="67" mass="6856">MSAAHTRPDGNGARPVRLPWWAVALAVVSFVVLLFVITPAAEAEAAGVPPALASVVHFLARLLGAGV</sequence>
<gene>
    <name evidence="2" type="ORF">ACFP4F_18070</name>
</gene>
<keyword evidence="1" id="KW-1133">Transmembrane helix</keyword>
<name>A0ABW1MKZ9_9ACTN</name>
<accession>A0ABW1MKZ9</accession>
<keyword evidence="1" id="KW-0472">Membrane</keyword>
<proteinExistence type="predicted"/>
<protein>
    <submittedName>
        <fullName evidence="2">Uncharacterized protein</fullName>
    </submittedName>
</protein>
<evidence type="ECO:0000313" key="3">
    <source>
        <dbReference type="Proteomes" id="UP001596139"/>
    </source>
</evidence>
<feature type="transmembrane region" description="Helical" evidence="1">
    <location>
        <begin position="20"/>
        <end position="41"/>
    </location>
</feature>
<dbReference type="EMBL" id="JBHSPX010000005">
    <property type="protein sequence ID" value="MFC6064440.1"/>
    <property type="molecule type" value="Genomic_DNA"/>
</dbReference>
<comment type="caution">
    <text evidence="2">The sequence shown here is derived from an EMBL/GenBank/DDBJ whole genome shotgun (WGS) entry which is preliminary data.</text>
</comment>
<reference evidence="3" key="1">
    <citation type="journal article" date="2019" name="Int. J. Syst. Evol. Microbiol.">
        <title>The Global Catalogue of Microorganisms (GCM) 10K type strain sequencing project: providing services to taxonomists for standard genome sequencing and annotation.</title>
        <authorList>
            <consortium name="The Broad Institute Genomics Platform"/>
            <consortium name="The Broad Institute Genome Sequencing Center for Infectious Disease"/>
            <person name="Wu L."/>
            <person name="Ma J."/>
        </authorList>
    </citation>
    <scope>NUCLEOTIDE SEQUENCE [LARGE SCALE GENOMIC DNA]</scope>
    <source>
        <strain evidence="3">CGMCC 1.15180</strain>
    </source>
</reference>
<evidence type="ECO:0000313" key="2">
    <source>
        <dbReference type="EMBL" id="MFC6064440.1"/>
    </source>
</evidence>
<evidence type="ECO:0000256" key="1">
    <source>
        <dbReference type="SAM" id="Phobius"/>
    </source>
</evidence>
<dbReference type="Proteomes" id="UP001596139">
    <property type="component" value="Unassembled WGS sequence"/>
</dbReference>
<dbReference type="RefSeq" id="WP_031064645.1">
    <property type="nucleotide sequence ID" value="NZ_JBHSPX010000005.1"/>
</dbReference>
<keyword evidence="3" id="KW-1185">Reference proteome</keyword>
<organism evidence="2 3">
    <name type="scientific">Streptomyces ochraceiscleroticus</name>
    <dbReference type="NCBI Taxonomy" id="47761"/>
    <lineage>
        <taxon>Bacteria</taxon>
        <taxon>Bacillati</taxon>
        <taxon>Actinomycetota</taxon>
        <taxon>Actinomycetes</taxon>
        <taxon>Kitasatosporales</taxon>
        <taxon>Streptomycetaceae</taxon>
        <taxon>Streptomyces</taxon>
    </lineage>
</organism>
<keyword evidence="1" id="KW-0812">Transmembrane</keyword>